<name>A0A4Y2SPL9_ARAVE</name>
<sequence>ASSDHILACLGLSKQDLVSNPLLTLDFFRLKLNQAHGPDIALLIFGYHQQQQQTLSNPTHMGPDTCRIIESVRTIEAQK</sequence>
<reference evidence="1 2" key="1">
    <citation type="journal article" date="2019" name="Sci. Rep.">
        <title>Orb-weaving spider Araneus ventricosus genome elucidates the spidroin gene catalogue.</title>
        <authorList>
            <person name="Kono N."/>
            <person name="Nakamura H."/>
            <person name="Ohtoshi R."/>
            <person name="Moran D.A.P."/>
            <person name="Shinohara A."/>
            <person name="Yoshida Y."/>
            <person name="Fujiwara M."/>
            <person name="Mori M."/>
            <person name="Tomita M."/>
            <person name="Arakawa K."/>
        </authorList>
    </citation>
    <scope>NUCLEOTIDE SEQUENCE [LARGE SCALE GENOMIC DNA]</scope>
</reference>
<accession>A0A4Y2SPL9</accession>
<comment type="caution">
    <text evidence="1">The sequence shown here is derived from an EMBL/GenBank/DDBJ whole genome shotgun (WGS) entry which is preliminary data.</text>
</comment>
<dbReference type="EMBL" id="BGPR01023242">
    <property type="protein sequence ID" value="GBN90258.1"/>
    <property type="molecule type" value="Genomic_DNA"/>
</dbReference>
<feature type="non-terminal residue" evidence="1">
    <location>
        <position position="1"/>
    </location>
</feature>
<gene>
    <name evidence="1" type="ORF">AVEN_54752_1</name>
</gene>
<protein>
    <submittedName>
        <fullName evidence="1">Uncharacterized protein</fullName>
    </submittedName>
</protein>
<dbReference type="Proteomes" id="UP000499080">
    <property type="component" value="Unassembled WGS sequence"/>
</dbReference>
<dbReference type="AlphaFoldDB" id="A0A4Y2SPL9"/>
<evidence type="ECO:0000313" key="2">
    <source>
        <dbReference type="Proteomes" id="UP000499080"/>
    </source>
</evidence>
<evidence type="ECO:0000313" key="1">
    <source>
        <dbReference type="EMBL" id="GBN90258.1"/>
    </source>
</evidence>
<proteinExistence type="predicted"/>
<keyword evidence="2" id="KW-1185">Reference proteome</keyword>
<organism evidence="1 2">
    <name type="scientific">Araneus ventricosus</name>
    <name type="common">Orbweaver spider</name>
    <name type="synonym">Epeira ventricosa</name>
    <dbReference type="NCBI Taxonomy" id="182803"/>
    <lineage>
        <taxon>Eukaryota</taxon>
        <taxon>Metazoa</taxon>
        <taxon>Ecdysozoa</taxon>
        <taxon>Arthropoda</taxon>
        <taxon>Chelicerata</taxon>
        <taxon>Arachnida</taxon>
        <taxon>Araneae</taxon>
        <taxon>Araneomorphae</taxon>
        <taxon>Entelegynae</taxon>
        <taxon>Araneoidea</taxon>
        <taxon>Araneidae</taxon>
        <taxon>Araneus</taxon>
    </lineage>
</organism>